<evidence type="ECO:0000313" key="11">
    <source>
        <dbReference type="Proteomes" id="UP000696931"/>
    </source>
</evidence>
<evidence type="ECO:0000256" key="2">
    <source>
        <dbReference type="ARBA" id="ARBA00010219"/>
    </source>
</evidence>
<comment type="caution">
    <text evidence="10">The sequence shown here is derived from an EMBL/GenBank/DDBJ whole genome shotgun (WGS) entry which is preliminary data.</text>
</comment>
<comment type="caution">
    <text evidence="8">Lacks conserved residue(s) required for the propagation of feature annotation.</text>
</comment>
<dbReference type="PANTHER" id="PTHR31689:SF0">
    <property type="entry name" value="DIAMINOPIMELATE EPIMERASE"/>
    <property type="match status" value="1"/>
</dbReference>
<protein>
    <recommendedName>
        <fullName evidence="3 8">Diaminopimelate epimerase</fullName>
        <shortName evidence="8">DAP epimerase</shortName>
        <ecNumber evidence="3 8">5.1.1.7</ecNumber>
    </recommendedName>
    <alternativeName>
        <fullName evidence="8">PLP-independent amino acid racemase</fullName>
    </alternativeName>
</protein>
<comment type="pathway">
    <text evidence="1 8">Amino-acid biosynthesis; L-lysine biosynthesis via DAP pathway; DL-2,6-diaminopimelate from LL-2,6-diaminopimelate: step 1/1.</text>
</comment>
<evidence type="ECO:0000256" key="1">
    <source>
        <dbReference type="ARBA" id="ARBA00005196"/>
    </source>
</evidence>
<keyword evidence="6 8" id="KW-0413">Isomerase</keyword>
<dbReference type="GO" id="GO:0009089">
    <property type="term" value="P:lysine biosynthetic process via diaminopimelate"/>
    <property type="evidence" value="ECO:0007669"/>
    <property type="project" value="UniProtKB-UniRule"/>
</dbReference>
<feature type="binding site" evidence="8">
    <location>
        <position position="68"/>
    </location>
    <ligand>
        <name>substrate</name>
    </ligand>
</feature>
<feature type="site" description="Could be important to modulate the pK values of the two catalytic cysteine residues" evidence="8">
    <location>
        <position position="201"/>
    </location>
</feature>
<evidence type="ECO:0000256" key="6">
    <source>
        <dbReference type="ARBA" id="ARBA00023235"/>
    </source>
</evidence>
<evidence type="ECO:0000256" key="8">
    <source>
        <dbReference type="HAMAP-Rule" id="MF_00197"/>
    </source>
</evidence>
<dbReference type="GO" id="GO:0008837">
    <property type="term" value="F:diaminopimelate epimerase activity"/>
    <property type="evidence" value="ECO:0007669"/>
    <property type="project" value="UniProtKB-UniRule"/>
</dbReference>
<feature type="binding site" evidence="8">
    <location>
        <position position="183"/>
    </location>
    <ligand>
        <name>substrate</name>
    </ligand>
</feature>
<dbReference type="AlphaFoldDB" id="A0A933SD69"/>
<dbReference type="SUPFAM" id="SSF54506">
    <property type="entry name" value="Diaminopimelate epimerase-like"/>
    <property type="match status" value="2"/>
</dbReference>
<dbReference type="InterPro" id="IPR018510">
    <property type="entry name" value="DAP_epimerase_AS"/>
</dbReference>
<dbReference type="GO" id="GO:0005829">
    <property type="term" value="C:cytosol"/>
    <property type="evidence" value="ECO:0007669"/>
    <property type="project" value="TreeGrafter"/>
</dbReference>
<comment type="subunit">
    <text evidence="8">Homodimer.</text>
</comment>
<keyword evidence="5 8" id="KW-0457">Lysine biosynthesis</keyword>
<sequence>MTFPFVKMHGAGNDFVVIDHREPFLAADESARRALFAAMCDRRRGVGADGVLLLERSARTDFVMRYFNSDGGHADFCGNGARCIARFALDVKLGAGGTVVFETAVGDKAARLLDDGRIELAFGLVDTPEARAVQACGREFAGRFVVTGVPHFVVGVPDVGAVEFATWSPALRAHDAFGASGANVDWVARDAEGRLHMRTWERGVEDETLACGSGAIASALWAVAEGAASPVTVRTAGGDDLVVAFTDTPQGRLATLTGPAVVVFGGAWPL</sequence>
<dbReference type="PROSITE" id="PS01326">
    <property type="entry name" value="DAP_EPIMERASE"/>
    <property type="match status" value="1"/>
</dbReference>
<comment type="catalytic activity">
    <reaction evidence="7 8">
        <text>(2S,6S)-2,6-diaminopimelate = meso-2,6-diaminopimelate</text>
        <dbReference type="Rhea" id="RHEA:15393"/>
        <dbReference type="ChEBI" id="CHEBI:57609"/>
        <dbReference type="ChEBI" id="CHEBI:57791"/>
        <dbReference type="EC" id="5.1.1.7"/>
    </reaction>
</comment>
<evidence type="ECO:0000256" key="9">
    <source>
        <dbReference type="PROSITE-ProRule" id="PRU10125"/>
    </source>
</evidence>
<evidence type="ECO:0000313" key="10">
    <source>
        <dbReference type="EMBL" id="MBI5170386.1"/>
    </source>
</evidence>
<dbReference type="EMBL" id="JACRIW010000091">
    <property type="protein sequence ID" value="MBI5170386.1"/>
    <property type="molecule type" value="Genomic_DNA"/>
</dbReference>
<evidence type="ECO:0000256" key="3">
    <source>
        <dbReference type="ARBA" id="ARBA00013080"/>
    </source>
</evidence>
<feature type="binding site" evidence="8">
    <location>
        <begin position="78"/>
        <end position="79"/>
    </location>
    <ligand>
        <name>substrate</name>
    </ligand>
</feature>
<feature type="binding site" evidence="8">
    <location>
        <begin position="201"/>
        <end position="202"/>
    </location>
    <ligand>
        <name>substrate</name>
    </ligand>
</feature>
<dbReference type="EC" id="5.1.1.7" evidence="3 8"/>
<name>A0A933SD69_UNCEI</name>
<dbReference type="PANTHER" id="PTHR31689">
    <property type="entry name" value="DIAMINOPIMELATE EPIMERASE, CHLOROPLASTIC"/>
    <property type="match status" value="1"/>
</dbReference>
<keyword evidence="8" id="KW-0963">Cytoplasm</keyword>
<organism evidence="10 11">
    <name type="scientific">Eiseniibacteriota bacterium</name>
    <dbReference type="NCBI Taxonomy" id="2212470"/>
    <lineage>
        <taxon>Bacteria</taxon>
        <taxon>Candidatus Eiseniibacteriota</taxon>
    </lineage>
</organism>
<comment type="subcellular location">
    <subcellularLocation>
        <location evidence="8">Cytoplasm</location>
    </subcellularLocation>
</comment>
<dbReference type="NCBIfam" id="TIGR00652">
    <property type="entry name" value="DapF"/>
    <property type="match status" value="1"/>
</dbReference>
<evidence type="ECO:0000256" key="4">
    <source>
        <dbReference type="ARBA" id="ARBA00022605"/>
    </source>
</evidence>
<dbReference type="HAMAP" id="MF_00197">
    <property type="entry name" value="DAP_epimerase"/>
    <property type="match status" value="1"/>
</dbReference>
<dbReference type="Gene3D" id="3.10.310.10">
    <property type="entry name" value="Diaminopimelate Epimerase, Chain A, domain 1"/>
    <property type="match status" value="2"/>
</dbReference>
<gene>
    <name evidence="8" type="primary">dapF</name>
    <name evidence="10" type="ORF">HZA61_12930</name>
</gene>
<comment type="function">
    <text evidence="8">Catalyzes the stereoinversion of LL-2,6-diaminopimelate (L,L-DAP) to meso-diaminopimelate (meso-DAP), a precursor of L-lysine and an essential component of the bacterial peptidoglycan.</text>
</comment>
<feature type="active site" description="Proton donor" evidence="8">
    <location>
        <position position="77"/>
    </location>
</feature>
<feature type="active site" evidence="9">
    <location>
        <position position="77"/>
    </location>
</feature>
<dbReference type="Proteomes" id="UP000696931">
    <property type="component" value="Unassembled WGS sequence"/>
</dbReference>
<dbReference type="InterPro" id="IPR001653">
    <property type="entry name" value="DAP_epimerase_DapF"/>
</dbReference>
<comment type="similarity">
    <text evidence="2 8">Belongs to the diaminopimelate epimerase family.</text>
</comment>
<feature type="site" description="Could be important to modulate the pK values of the two catalytic cysteine residues" evidence="8">
    <location>
        <position position="151"/>
    </location>
</feature>
<reference evidence="10" key="1">
    <citation type="submission" date="2020-07" db="EMBL/GenBank/DDBJ databases">
        <title>Huge and variable diversity of episymbiotic CPR bacteria and DPANN archaea in groundwater ecosystems.</title>
        <authorList>
            <person name="He C.Y."/>
            <person name="Keren R."/>
            <person name="Whittaker M."/>
            <person name="Farag I.F."/>
            <person name="Doudna J."/>
            <person name="Cate J.H.D."/>
            <person name="Banfield J.F."/>
        </authorList>
    </citation>
    <scope>NUCLEOTIDE SEQUENCE</scope>
    <source>
        <strain evidence="10">NC_groundwater_1813_Pr3_B-0.1um_71_17</strain>
    </source>
</reference>
<feature type="active site" description="Proton acceptor" evidence="8">
    <location>
        <position position="211"/>
    </location>
</feature>
<accession>A0A933SD69</accession>
<proteinExistence type="inferred from homology"/>
<evidence type="ECO:0000256" key="7">
    <source>
        <dbReference type="ARBA" id="ARBA00051712"/>
    </source>
</evidence>
<dbReference type="Pfam" id="PF01678">
    <property type="entry name" value="DAP_epimerase"/>
    <property type="match status" value="2"/>
</dbReference>
<keyword evidence="4 8" id="KW-0028">Amino-acid biosynthesis</keyword>
<feature type="binding site" evidence="8">
    <location>
        <position position="13"/>
    </location>
    <ligand>
        <name>substrate</name>
    </ligand>
</feature>
<evidence type="ECO:0000256" key="5">
    <source>
        <dbReference type="ARBA" id="ARBA00023154"/>
    </source>
</evidence>
<feature type="binding site" evidence="8">
    <location>
        <begin position="212"/>
        <end position="213"/>
    </location>
    <ligand>
        <name>substrate</name>
    </ligand>
</feature>